<feature type="transmembrane region" description="Helical" evidence="7">
    <location>
        <begin position="132"/>
        <end position="153"/>
    </location>
</feature>
<evidence type="ECO:0000313" key="9">
    <source>
        <dbReference type="Proteomes" id="UP000016608"/>
    </source>
</evidence>
<feature type="transmembrane region" description="Helical" evidence="7">
    <location>
        <begin position="203"/>
        <end position="226"/>
    </location>
</feature>
<dbReference type="Proteomes" id="UP000016608">
    <property type="component" value="Unassembled WGS sequence"/>
</dbReference>
<feature type="transmembrane region" description="Helical" evidence="7">
    <location>
        <begin position="433"/>
        <end position="452"/>
    </location>
</feature>
<evidence type="ECO:0000256" key="6">
    <source>
        <dbReference type="ARBA" id="ARBA00023136"/>
    </source>
</evidence>
<feature type="transmembrane region" description="Helical" evidence="7">
    <location>
        <begin position="173"/>
        <end position="191"/>
    </location>
</feature>
<feature type="transmembrane region" description="Helical" evidence="7">
    <location>
        <begin position="54"/>
        <end position="71"/>
    </location>
</feature>
<reference evidence="8 9" key="1">
    <citation type="submission" date="2013-06" db="EMBL/GenBank/DDBJ databases">
        <authorList>
            <person name="Weinstock G."/>
            <person name="Sodergren E."/>
            <person name="Lobos E.A."/>
            <person name="Fulton L."/>
            <person name="Fulton R."/>
            <person name="Courtney L."/>
            <person name="Fronick C."/>
            <person name="O'Laughlin M."/>
            <person name="Godfrey J."/>
            <person name="Wilson R.M."/>
            <person name="Miner T."/>
            <person name="Farmer C."/>
            <person name="Delehaunty K."/>
            <person name="Cordes M."/>
            <person name="Minx P."/>
            <person name="Tomlinson C."/>
            <person name="Chen J."/>
            <person name="Wollam A."/>
            <person name="Pepin K.H."/>
            <person name="Bhonagiri V."/>
            <person name="Zhang X."/>
            <person name="Warren W."/>
            <person name="Mitreva M."/>
            <person name="Mardis E.R."/>
            <person name="Wilson R.K."/>
        </authorList>
    </citation>
    <scope>NUCLEOTIDE SEQUENCE [LARGE SCALE GENOMIC DNA]</scope>
    <source>
        <strain evidence="8 9">ATCC 29099</strain>
    </source>
</reference>
<dbReference type="NCBIfam" id="TIGR00797">
    <property type="entry name" value="matE"/>
    <property type="match status" value="1"/>
</dbReference>
<feature type="transmembrane region" description="Helical" evidence="7">
    <location>
        <begin position="91"/>
        <end position="120"/>
    </location>
</feature>
<feature type="transmembrane region" description="Helical" evidence="7">
    <location>
        <begin position="232"/>
        <end position="253"/>
    </location>
</feature>
<dbReference type="HOGENOM" id="CLU_012893_5_0_9"/>
<evidence type="ECO:0000313" key="8">
    <source>
        <dbReference type="EMBL" id="ERK50735.1"/>
    </source>
</evidence>
<keyword evidence="9" id="KW-1185">Reference proteome</keyword>
<accession>U2PJK6</accession>
<protein>
    <submittedName>
        <fullName evidence="8">Putative ATP synthase F0, A subunit</fullName>
    </submittedName>
</protein>
<evidence type="ECO:0000256" key="1">
    <source>
        <dbReference type="ARBA" id="ARBA00004651"/>
    </source>
</evidence>
<keyword evidence="6 7" id="KW-0472">Membrane</keyword>
<evidence type="ECO:0000256" key="3">
    <source>
        <dbReference type="ARBA" id="ARBA00022475"/>
    </source>
</evidence>
<dbReference type="PIRSF" id="PIRSF006603">
    <property type="entry name" value="DinF"/>
    <property type="match status" value="1"/>
</dbReference>
<dbReference type="AlphaFoldDB" id="U2PJK6"/>
<dbReference type="InterPro" id="IPR048279">
    <property type="entry name" value="MdtK-like"/>
</dbReference>
<evidence type="ECO:0000256" key="4">
    <source>
        <dbReference type="ARBA" id="ARBA00022692"/>
    </source>
</evidence>
<dbReference type="GO" id="GO:0005886">
    <property type="term" value="C:plasma membrane"/>
    <property type="evidence" value="ECO:0007669"/>
    <property type="project" value="UniProtKB-SubCell"/>
</dbReference>
<dbReference type="GO" id="GO:0042910">
    <property type="term" value="F:xenobiotic transmembrane transporter activity"/>
    <property type="evidence" value="ECO:0007669"/>
    <property type="project" value="InterPro"/>
</dbReference>
<keyword evidence="2" id="KW-0813">Transport</keyword>
<dbReference type="PANTHER" id="PTHR43549:SF3">
    <property type="entry name" value="MULTIDRUG RESISTANCE PROTEIN YPNP-RELATED"/>
    <property type="match status" value="1"/>
</dbReference>
<dbReference type="Pfam" id="PF01554">
    <property type="entry name" value="MatE"/>
    <property type="match status" value="2"/>
</dbReference>
<evidence type="ECO:0000256" key="7">
    <source>
        <dbReference type="SAM" id="Phobius"/>
    </source>
</evidence>
<dbReference type="CDD" id="cd13138">
    <property type="entry name" value="MATE_yoeA_like"/>
    <property type="match status" value="1"/>
</dbReference>
<comment type="subcellular location">
    <subcellularLocation>
        <location evidence="1">Cell membrane</location>
        <topology evidence="1">Multi-pass membrane protein</topology>
    </subcellularLocation>
</comment>
<dbReference type="InterPro" id="IPR002528">
    <property type="entry name" value="MATE_fam"/>
</dbReference>
<dbReference type="InterPro" id="IPR052031">
    <property type="entry name" value="Membrane_Transporter-Flippase"/>
</dbReference>
<keyword evidence="5 7" id="KW-1133">Transmembrane helix</keyword>
<dbReference type="PATRIC" id="fig|1256908.3.peg.507"/>
<proteinExistence type="predicted"/>
<keyword evidence="4 7" id="KW-0812">Transmembrane</keyword>
<evidence type="ECO:0000256" key="2">
    <source>
        <dbReference type="ARBA" id="ARBA00022448"/>
    </source>
</evidence>
<comment type="caution">
    <text evidence="8">The sequence shown here is derived from an EMBL/GenBank/DDBJ whole genome shotgun (WGS) entry which is preliminary data.</text>
</comment>
<dbReference type="PANTHER" id="PTHR43549">
    <property type="entry name" value="MULTIDRUG RESISTANCE PROTEIN YPNP-RELATED"/>
    <property type="match status" value="1"/>
</dbReference>
<dbReference type="EMBL" id="AWVJ01000042">
    <property type="protein sequence ID" value="ERK50735.1"/>
    <property type="molecule type" value="Genomic_DNA"/>
</dbReference>
<dbReference type="GO" id="GO:0015297">
    <property type="term" value="F:antiporter activity"/>
    <property type="evidence" value="ECO:0007669"/>
    <property type="project" value="InterPro"/>
</dbReference>
<feature type="transmembrane region" description="Helical" evidence="7">
    <location>
        <begin position="357"/>
        <end position="383"/>
    </location>
</feature>
<dbReference type="eggNOG" id="COG0534">
    <property type="taxonomic scope" value="Bacteria"/>
</dbReference>
<name>U2PJK6_EUBRA</name>
<organism evidence="8 9">
    <name type="scientific">Eubacterium ramulus ATCC 29099</name>
    <dbReference type="NCBI Taxonomy" id="1256908"/>
    <lineage>
        <taxon>Bacteria</taxon>
        <taxon>Bacillati</taxon>
        <taxon>Bacillota</taxon>
        <taxon>Clostridia</taxon>
        <taxon>Eubacteriales</taxon>
        <taxon>Eubacteriaceae</taxon>
        <taxon>Eubacterium</taxon>
    </lineage>
</organism>
<feature type="transmembrane region" description="Helical" evidence="7">
    <location>
        <begin position="395"/>
        <end position="412"/>
    </location>
</feature>
<sequence>MKELSENIDLVSCAFDLTFIRCGSIEKQEAKGEEMSMKKEVMVDMTSGRIAPQILRFAMPVLLGLVFQRIYNFADSYIVGHFLGDNALAAVSVAGVGMYLVFSLIIGLTTGVTVVMSQYYGAKEEDKVVKTFFSSIFIALGMTILVTVIGLLMTRPLLIVLQTPAEVLDAAVLYLRIICAGSVGTMLYNWISAVLRSLGNSVVPLIFLGISSLLNIVFDILFVAVIPMGVGGAAFATVLAQVISGVACLLYAWKILPMLRIRRDKLKLDTYIGKQMLVYGLPAALQMSIISISDMTLQAVVNTYGTTLVVAYGVCIKVEGLGMQVGDALGTALGTFTGQNTGAKNIERIKAGFRTTFLLNAIGYAVVSPLIFLLAPVIMRMFTESQEAIGYGVEYMHIFAPFLIGVGTLNLFHNMLRAVGDVKITIWMGISEVITRIGFAFLFSCLWGYWGLWWVSPITWWCAAGLGGLRYLSGVWKKKIEPTIPS</sequence>
<evidence type="ECO:0000256" key="5">
    <source>
        <dbReference type="ARBA" id="ARBA00022989"/>
    </source>
</evidence>
<gene>
    <name evidence="8" type="ORF">HMPREF0373_00556</name>
</gene>
<keyword evidence="3" id="KW-1003">Cell membrane</keyword>